<name>A0ABN3LQ19_9ACTN</name>
<keyword evidence="1" id="KW-1133">Transmembrane helix</keyword>
<keyword evidence="1" id="KW-0472">Membrane</keyword>
<gene>
    <name evidence="2" type="ORF">GCM10010422_34800</name>
</gene>
<evidence type="ECO:0000313" key="2">
    <source>
        <dbReference type="EMBL" id="GAA2486026.1"/>
    </source>
</evidence>
<comment type="caution">
    <text evidence="2">The sequence shown here is derived from an EMBL/GenBank/DDBJ whole genome shotgun (WGS) entry which is preliminary data.</text>
</comment>
<sequence length="172" mass="19237">MNSSEDPAAWEPPPVRPRGRLAARFVASLLYAPLHVLLCLAILGVLVVWGAVMDVVTAFSERAEKAADRQGDLLTAPTAWPSWCVGLRELRHEGDAGYYRAHVDRAIARRTAQVSRPRPTAPPNWRIPLRDYRGAGARYVAERALAQGWQLRPSDVRKEVHLYWSTASPYKS</sequence>
<keyword evidence="1" id="KW-0812">Transmembrane</keyword>
<keyword evidence="3" id="KW-1185">Reference proteome</keyword>
<reference evidence="2 3" key="1">
    <citation type="journal article" date="2019" name="Int. J. Syst. Evol. Microbiol.">
        <title>The Global Catalogue of Microorganisms (GCM) 10K type strain sequencing project: providing services to taxonomists for standard genome sequencing and annotation.</title>
        <authorList>
            <consortium name="The Broad Institute Genomics Platform"/>
            <consortium name="The Broad Institute Genome Sequencing Center for Infectious Disease"/>
            <person name="Wu L."/>
            <person name="Ma J."/>
        </authorList>
    </citation>
    <scope>NUCLEOTIDE SEQUENCE [LARGE SCALE GENOMIC DNA]</scope>
    <source>
        <strain evidence="2 3">JCM 6923</strain>
    </source>
</reference>
<evidence type="ECO:0000313" key="3">
    <source>
        <dbReference type="Proteomes" id="UP001501721"/>
    </source>
</evidence>
<protein>
    <recommendedName>
        <fullName evidence="4">Secreted protein</fullName>
    </recommendedName>
</protein>
<evidence type="ECO:0008006" key="4">
    <source>
        <dbReference type="Google" id="ProtNLM"/>
    </source>
</evidence>
<dbReference type="RefSeq" id="WP_346080014.1">
    <property type="nucleotide sequence ID" value="NZ_BAAATL010000015.1"/>
</dbReference>
<evidence type="ECO:0000256" key="1">
    <source>
        <dbReference type="SAM" id="Phobius"/>
    </source>
</evidence>
<proteinExistence type="predicted"/>
<feature type="transmembrane region" description="Helical" evidence="1">
    <location>
        <begin position="30"/>
        <end position="52"/>
    </location>
</feature>
<organism evidence="2 3">
    <name type="scientific">Streptomyces graminearus</name>
    <dbReference type="NCBI Taxonomy" id="284030"/>
    <lineage>
        <taxon>Bacteria</taxon>
        <taxon>Bacillati</taxon>
        <taxon>Actinomycetota</taxon>
        <taxon>Actinomycetes</taxon>
        <taxon>Kitasatosporales</taxon>
        <taxon>Streptomycetaceae</taxon>
        <taxon>Streptomyces</taxon>
    </lineage>
</organism>
<dbReference type="EMBL" id="BAAATL010000015">
    <property type="protein sequence ID" value="GAA2486026.1"/>
    <property type="molecule type" value="Genomic_DNA"/>
</dbReference>
<dbReference type="Proteomes" id="UP001501721">
    <property type="component" value="Unassembled WGS sequence"/>
</dbReference>
<accession>A0ABN3LQ19</accession>